<dbReference type="KEGG" id="nbe:Back2_06380"/>
<dbReference type="Proteomes" id="UP000271573">
    <property type="component" value="Chromosome"/>
</dbReference>
<sequence length="109" mass="11411">MGGIANPHRTAATHDDRRYCQMPGDSPTFGGRDLLGLGAFLVGAVVGCTALGMWLDSVLHSSPLCAVIGVFVGIALAGFGFAARIRAAMREPIEPWHGGVSNDGDDDDW</sequence>
<proteinExistence type="predicted"/>
<keyword evidence="1" id="KW-1133">Transmembrane helix</keyword>
<keyword evidence="1" id="KW-0472">Membrane</keyword>
<dbReference type="AlphaFoldDB" id="A0A3G9IRV1"/>
<dbReference type="EMBL" id="AP019307">
    <property type="protein sequence ID" value="BBH16351.1"/>
    <property type="molecule type" value="Genomic_DNA"/>
</dbReference>
<gene>
    <name evidence="2" type="ORF">Back2_06380</name>
</gene>
<accession>A0A3G9IRV1</accession>
<evidence type="ECO:0000313" key="2">
    <source>
        <dbReference type="EMBL" id="BBH16351.1"/>
    </source>
</evidence>
<feature type="transmembrane region" description="Helical" evidence="1">
    <location>
        <begin position="61"/>
        <end position="83"/>
    </location>
</feature>
<evidence type="ECO:0008006" key="4">
    <source>
        <dbReference type="Google" id="ProtNLM"/>
    </source>
</evidence>
<dbReference type="Pfam" id="PF09527">
    <property type="entry name" value="ATPase_gene1"/>
    <property type="match status" value="1"/>
</dbReference>
<name>A0A3G9IRV1_9ACTN</name>
<protein>
    <recommendedName>
        <fullName evidence="4">AtpZ/AtpI family protein</fullName>
    </recommendedName>
</protein>
<keyword evidence="3" id="KW-1185">Reference proteome</keyword>
<feature type="transmembrane region" description="Helical" evidence="1">
    <location>
        <begin position="34"/>
        <end position="55"/>
    </location>
</feature>
<evidence type="ECO:0000313" key="3">
    <source>
        <dbReference type="Proteomes" id="UP000271573"/>
    </source>
</evidence>
<reference evidence="2 3" key="1">
    <citation type="submission" date="2018-11" db="EMBL/GenBank/DDBJ databases">
        <title>Complete genome sequence of Nocardioides baekrokdamisoli strain KCTC 39748.</title>
        <authorList>
            <person name="Kang S.W."/>
            <person name="Lee K.C."/>
            <person name="Kim K.K."/>
            <person name="Kim J.S."/>
            <person name="Kim D.S."/>
            <person name="Ko S.H."/>
            <person name="Yang S.H."/>
            <person name="Shin Y.K."/>
            <person name="Lee J.S."/>
        </authorList>
    </citation>
    <scope>NUCLEOTIDE SEQUENCE [LARGE SCALE GENOMIC DNA]</scope>
    <source>
        <strain evidence="2 3">KCTC 39748</strain>
    </source>
</reference>
<dbReference type="InterPro" id="IPR032820">
    <property type="entry name" value="ATPase_put"/>
</dbReference>
<keyword evidence="1" id="KW-0812">Transmembrane</keyword>
<evidence type="ECO:0000256" key="1">
    <source>
        <dbReference type="SAM" id="Phobius"/>
    </source>
</evidence>
<organism evidence="2 3">
    <name type="scientific">Nocardioides baekrokdamisoli</name>
    <dbReference type="NCBI Taxonomy" id="1804624"/>
    <lineage>
        <taxon>Bacteria</taxon>
        <taxon>Bacillati</taxon>
        <taxon>Actinomycetota</taxon>
        <taxon>Actinomycetes</taxon>
        <taxon>Propionibacteriales</taxon>
        <taxon>Nocardioidaceae</taxon>
        <taxon>Nocardioides</taxon>
    </lineage>
</organism>